<sequence length="554" mass="62552">MTTSFKDWLARIEPDTRSRTLERFTEDGKWSASTIPVQAFLQFHLLQDRESKPLGAFDSVREEVIVAQDDAEDVAYLIASSPYVDQLDDLLKSFSLIFDGDGTPPTPPEPFNMFIATLMAFEKLKNTPYDESYTPTIMDAPRAQKFVRRNVPPPVYPDAKTPPRPAPQVSHPSPILRDTSWTTRMLGQLQLVDTPTRSTSGSSHPGPPNPIQGPIRLTRANSRTLAEEETPFSGAPQQPSNTETGLSTMPSTPPHATASDDVPNQHAQLPETLKGRTAYEVQTSIFFDSYLKLLAIAEKGYFFGDVDNPIFQARPDGVFEYKNEAGDMAPRASFELKPVRRGIQRGREKIRLEEGSQFVAMLSHDGKVKHDEELKRSLETQPFESLPKTSHVNQDPDTAHKTQKGQGAPIPSPRKDKSRPIMRETVRTVDDEQKDTQRIRIAFALNHNEFYIVVTTYKASYEAQEEMEQFNIAFTGIVLYELRKTEKGRGFLKDLLNERRQQRAYLSPEETAHCERYLSSNLVEDYGRTEEGRAKLRHLVASIKAKRRPSEGAS</sequence>
<name>A0ABR3QH86_9PLEO</name>
<gene>
    <name evidence="2" type="ORF">SLS60_012101</name>
</gene>
<feature type="region of interest" description="Disordered" evidence="1">
    <location>
        <begin position="378"/>
        <end position="431"/>
    </location>
</feature>
<evidence type="ECO:0000313" key="3">
    <source>
        <dbReference type="Proteomes" id="UP001521785"/>
    </source>
</evidence>
<feature type="compositionally biased region" description="Polar residues" evidence="1">
    <location>
        <begin position="235"/>
        <end position="250"/>
    </location>
</feature>
<evidence type="ECO:0000256" key="1">
    <source>
        <dbReference type="SAM" id="MobiDB-lite"/>
    </source>
</evidence>
<comment type="caution">
    <text evidence="2">The sequence shown here is derived from an EMBL/GenBank/DDBJ whole genome shotgun (WGS) entry which is preliminary data.</text>
</comment>
<protein>
    <submittedName>
        <fullName evidence="2">Uncharacterized protein</fullName>
    </submittedName>
</protein>
<feature type="compositionally biased region" description="Basic and acidic residues" evidence="1">
    <location>
        <begin position="413"/>
        <end position="431"/>
    </location>
</feature>
<reference evidence="2 3" key="1">
    <citation type="submission" date="2024-02" db="EMBL/GenBank/DDBJ databases">
        <title>De novo assembly and annotation of 12 fungi associated with fruit tree decline syndrome in Ontario, Canada.</title>
        <authorList>
            <person name="Sulman M."/>
            <person name="Ellouze W."/>
            <person name="Ilyukhin E."/>
        </authorList>
    </citation>
    <scope>NUCLEOTIDE SEQUENCE [LARGE SCALE GENOMIC DNA]</scope>
    <source>
        <strain evidence="2 3">M42-189</strain>
    </source>
</reference>
<keyword evidence="3" id="KW-1185">Reference proteome</keyword>
<evidence type="ECO:0000313" key="2">
    <source>
        <dbReference type="EMBL" id="KAL1591318.1"/>
    </source>
</evidence>
<feature type="region of interest" description="Disordered" evidence="1">
    <location>
        <begin position="153"/>
        <end position="175"/>
    </location>
</feature>
<accession>A0ABR3QH86</accession>
<organism evidence="2 3">
    <name type="scientific">Paraconiothyrium brasiliense</name>
    <dbReference type="NCBI Taxonomy" id="300254"/>
    <lineage>
        <taxon>Eukaryota</taxon>
        <taxon>Fungi</taxon>
        <taxon>Dikarya</taxon>
        <taxon>Ascomycota</taxon>
        <taxon>Pezizomycotina</taxon>
        <taxon>Dothideomycetes</taxon>
        <taxon>Pleosporomycetidae</taxon>
        <taxon>Pleosporales</taxon>
        <taxon>Massarineae</taxon>
        <taxon>Didymosphaeriaceae</taxon>
        <taxon>Paraconiothyrium</taxon>
    </lineage>
</organism>
<feature type="compositionally biased region" description="Polar residues" evidence="1">
    <location>
        <begin position="194"/>
        <end position="203"/>
    </location>
</feature>
<feature type="compositionally biased region" description="Pro residues" evidence="1">
    <location>
        <begin position="153"/>
        <end position="166"/>
    </location>
</feature>
<dbReference type="Proteomes" id="UP001521785">
    <property type="component" value="Unassembled WGS sequence"/>
</dbReference>
<proteinExistence type="predicted"/>
<dbReference type="EMBL" id="JAKJXO020000030">
    <property type="protein sequence ID" value="KAL1591318.1"/>
    <property type="molecule type" value="Genomic_DNA"/>
</dbReference>
<feature type="compositionally biased region" description="Polar residues" evidence="1">
    <location>
        <begin position="379"/>
        <end position="396"/>
    </location>
</feature>
<feature type="region of interest" description="Disordered" evidence="1">
    <location>
        <begin position="194"/>
        <end position="263"/>
    </location>
</feature>